<accession>A0A9X3EQ06</accession>
<dbReference type="AlphaFoldDB" id="A0A9X3EQ06"/>
<evidence type="ECO:0000313" key="2">
    <source>
        <dbReference type="EMBL" id="MCY1007269.1"/>
    </source>
</evidence>
<keyword evidence="3" id="KW-1185">Reference proteome</keyword>
<evidence type="ECO:0008006" key="4">
    <source>
        <dbReference type="Google" id="ProtNLM"/>
    </source>
</evidence>
<dbReference type="RefSeq" id="WP_267769871.1">
    <property type="nucleotide sequence ID" value="NZ_JAPNKE010000002.1"/>
</dbReference>
<evidence type="ECO:0000313" key="3">
    <source>
        <dbReference type="Proteomes" id="UP001150924"/>
    </source>
</evidence>
<sequence length="305" mass="30946">MELATSGIDEPGLAGRTAPTRVAKRATPRTPSPEHPAATGATRMQFAAPAATRVARRLGLAAVLALASASACLKEYTIGRASSTDDTSHTTDDTSHASEDSDDSHESETCSEGQTGCDGGTTCLEGQEGCDGGTTCDTACEDPSCPEGLEPCGSDCVAAGNCCDGACDPVRERCDDGTCRCRDGLVRCGSVCVDTRSDPNHCGECDEDCGDQGVCNASKCLEGCGDGRTDCDGSCVVLGEDPLHCDACGSPCPGDQVCLAGDCRLYTYAGECLTCPCPSACTGDLDVCCDSAYLGAAVCVENGCG</sequence>
<proteinExistence type="predicted"/>
<dbReference type="EMBL" id="JAPNKE010000002">
    <property type="protein sequence ID" value="MCY1007269.1"/>
    <property type="molecule type" value="Genomic_DNA"/>
</dbReference>
<feature type="compositionally biased region" description="Basic and acidic residues" evidence="1">
    <location>
        <begin position="86"/>
        <end position="108"/>
    </location>
</feature>
<reference evidence="2" key="1">
    <citation type="submission" date="2022-11" db="EMBL/GenBank/DDBJ databases">
        <title>Minimal conservation of predation-associated metabolite biosynthetic gene clusters underscores biosynthetic potential of Myxococcota including descriptions for ten novel species: Archangium lansinium sp. nov., Myxococcus landrumus sp. nov., Nannocystis bai.</title>
        <authorList>
            <person name="Ahearne A."/>
            <person name="Stevens C."/>
            <person name="Phillips K."/>
        </authorList>
    </citation>
    <scope>NUCLEOTIDE SEQUENCE</scope>
    <source>
        <strain evidence="2">Na p29</strain>
    </source>
</reference>
<evidence type="ECO:0000256" key="1">
    <source>
        <dbReference type="SAM" id="MobiDB-lite"/>
    </source>
</evidence>
<protein>
    <recommendedName>
        <fullName evidence="4">Tryptophan synthase alpha chain</fullName>
    </recommendedName>
</protein>
<organism evidence="2 3">
    <name type="scientific">Nannocystis pusilla</name>
    <dbReference type="NCBI Taxonomy" id="889268"/>
    <lineage>
        <taxon>Bacteria</taxon>
        <taxon>Pseudomonadati</taxon>
        <taxon>Myxococcota</taxon>
        <taxon>Polyangia</taxon>
        <taxon>Nannocystales</taxon>
        <taxon>Nannocystaceae</taxon>
        <taxon>Nannocystis</taxon>
    </lineage>
</organism>
<feature type="region of interest" description="Disordered" evidence="1">
    <location>
        <begin position="1"/>
        <end position="43"/>
    </location>
</feature>
<name>A0A9X3EQ06_9BACT</name>
<gene>
    <name evidence="2" type="ORF">OV079_17245</name>
</gene>
<dbReference type="Proteomes" id="UP001150924">
    <property type="component" value="Unassembled WGS sequence"/>
</dbReference>
<feature type="region of interest" description="Disordered" evidence="1">
    <location>
        <begin position="82"/>
        <end position="114"/>
    </location>
</feature>
<comment type="caution">
    <text evidence="2">The sequence shown here is derived from an EMBL/GenBank/DDBJ whole genome shotgun (WGS) entry which is preliminary data.</text>
</comment>